<dbReference type="eggNOG" id="COG2230">
    <property type="taxonomic scope" value="Bacteria"/>
</dbReference>
<sequence>MWYEPVLSRNLVPDRTLRIAVRRLLKNRLEDLQFPSVSERQAYVTRFIDALEDKPIAVHTDDANEQHYELPAAFFSRVLGDHLKYSSGYWPEGLSLDDRDALTASEEAMLALTCERADLRNGQAILELGCGWGSLSLFMARRYPGSIITVLSNSASQKAYIDHQIAKEKLSNLTVITADINDFSTDDRFDRVVSVEMFEHMQNQKRLMNKIKGFLVPGGKLFIHIFSHKDTPYLFEVKSSGDWMAKYFFTGGMMPSHHLPLYMAGTLAIEEHWAVSGLHYHKTCEAWLREMDRQKDTIMPLFREVYGKREARRWWVYWRIFFIACSELFRYNDGNEWHVSHYLFRKETEEDAHV</sequence>
<dbReference type="AlphaFoldDB" id="D6XWH7"/>
<dbReference type="CDD" id="cd02440">
    <property type="entry name" value="AdoMet_MTases"/>
    <property type="match status" value="1"/>
</dbReference>
<keyword evidence="2" id="KW-1185">Reference proteome</keyword>
<dbReference type="InterPro" id="IPR029063">
    <property type="entry name" value="SAM-dependent_MTases_sf"/>
</dbReference>
<dbReference type="SUPFAM" id="SSF53335">
    <property type="entry name" value="S-adenosyl-L-methionine-dependent methyltransferases"/>
    <property type="match status" value="1"/>
</dbReference>
<dbReference type="Proteomes" id="UP000000271">
    <property type="component" value="Chromosome"/>
</dbReference>
<dbReference type="GO" id="GO:0008168">
    <property type="term" value="F:methyltransferase activity"/>
    <property type="evidence" value="ECO:0007669"/>
    <property type="project" value="UniProtKB-KW"/>
</dbReference>
<protein>
    <submittedName>
        <fullName evidence="1">Methyltransferase type 11</fullName>
    </submittedName>
</protein>
<proteinExistence type="predicted"/>
<dbReference type="PANTHER" id="PTHR43832">
    <property type="match status" value="1"/>
</dbReference>
<dbReference type="FunFam" id="3.40.50.150:FF:000554">
    <property type="entry name" value="Cation-transporting ATPase"/>
    <property type="match status" value="1"/>
</dbReference>
<keyword evidence="1" id="KW-0489">Methyltransferase</keyword>
<organism evidence="1 2">
    <name type="scientific">Bacillus selenitireducens (strain ATCC 700615 / DSM 15326 / MLS10)</name>
    <dbReference type="NCBI Taxonomy" id="439292"/>
    <lineage>
        <taxon>Bacteria</taxon>
        <taxon>Bacillati</taxon>
        <taxon>Bacillota</taxon>
        <taxon>Bacilli</taxon>
        <taxon>Bacillales</taxon>
        <taxon>Bacillaceae</taxon>
        <taxon>Salisediminibacterium</taxon>
    </lineage>
</organism>
<evidence type="ECO:0000313" key="1">
    <source>
        <dbReference type="EMBL" id="ADH97819.1"/>
    </source>
</evidence>
<dbReference type="PANTHER" id="PTHR43832:SF1">
    <property type="entry name" value="S-ADENOSYL-L-METHIONINE-DEPENDENT METHYLTRANSFERASES SUPERFAMILY PROTEIN"/>
    <property type="match status" value="1"/>
</dbReference>
<dbReference type="EMBL" id="CP001791">
    <property type="protein sequence ID" value="ADH97819.1"/>
    <property type="molecule type" value="Genomic_DNA"/>
</dbReference>
<accession>D6XWH7</accession>
<evidence type="ECO:0000313" key="2">
    <source>
        <dbReference type="Proteomes" id="UP000000271"/>
    </source>
</evidence>
<dbReference type="Pfam" id="PF02353">
    <property type="entry name" value="CMAS"/>
    <property type="match status" value="1"/>
</dbReference>
<gene>
    <name evidence="1" type="ordered locus">Bsel_0277</name>
</gene>
<dbReference type="STRING" id="439292.Bsel_0277"/>
<reference evidence="1" key="1">
    <citation type="submission" date="2009-10" db="EMBL/GenBank/DDBJ databases">
        <title>Complete sequence of Bacillus selenitireducens MLS10.</title>
        <authorList>
            <consortium name="US DOE Joint Genome Institute"/>
            <person name="Lucas S."/>
            <person name="Copeland A."/>
            <person name="Lapidus A."/>
            <person name="Glavina del Rio T."/>
            <person name="Dalin E."/>
            <person name="Tice H."/>
            <person name="Bruce D."/>
            <person name="Goodwin L."/>
            <person name="Pitluck S."/>
            <person name="Sims D."/>
            <person name="Brettin T."/>
            <person name="Detter J.C."/>
            <person name="Han C."/>
            <person name="Larimer F."/>
            <person name="Land M."/>
            <person name="Hauser L."/>
            <person name="Kyrpides N."/>
            <person name="Ovchinnikova G."/>
            <person name="Stolz J."/>
        </authorList>
    </citation>
    <scope>NUCLEOTIDE SEQUENCE [LARGE SCALE GENOMIC DNA]</scope>
    <source>
        <strain evidence="1">MLS10</strain>
    </source>
</reference>
<name>D6XWH7_BACIE</name>
<dbReference type="OrthoDB" id="9782855at2"/>
<dbReference type="Gene3D" id="3.40.50.150">
    <property type="entry name" value="Vaccinia Virus protein VP39"/>
    <property type="match status" value="1"/>
</dbReference>
<keyword evidence="1" id="KW-0808">Transferase</keyword>
<dbReference type="HOGENOM" id="CLU_045794_0_0_9"/>
<dbReference type="GO" id="GO:0032259">
    <property type="term" value="P:methylation"/>
    <property type="evidence" value="ECO:0007669"/>
    <property type="project" value="UniProtKB-KW"/>
</dbReference>
<dbReference type="KEGG" id="bse:Bsel_0277"/>
<dbReference type="RefSeq" id="WP_013171248.1">
    <property type="nucleotide sequence ID" value="NC_014219.1"/>
</dbReference>